<dbReference type="InParanoid" id="M1BHV2"/>
<dbReference type="EnsemblPlants" id="PGSC0003DMT400045565">
    <property type="protein sequence ID" value="PGSC0003DMT400045565"/>
    <property type="gene ID" value="PGSC0003DMG400017673"/>
</dbReference>
<sequence>MDEFGDRMRSASFIGLLLVALVSIEVGETWSIFSVDMADEKLGKVEPALCRRRIFSF</sequence>
<dbReference type="AlphaFoldDB" id="M1BHV2"/>
<dbReference type="PaxDb" id="4113-PGSC0003DMT400045565"/>
<dbReference type="HOGENOM" id="CLU_3000258_0_0_1"/>
<accession>M1BHV2</accession>
<dbReference type="Proteomes" id="UP000011115">
    <property type="component" value="Unassembled WGS sequence"/>
</dbReference>
<organism evidence="1 2">
    <name type="scientific">Solanum tuberosum</name>
    <name type="common">Potato</name>
    <dbReference type="NCBI Taxonomy" id="4113"/>
    <lineage>
        <taxon>Eukaryota</taxon>
        <taxon>Viridiplantae</taxon>
        <taxon>Streptophyta</taxon>
        <taxon>Embryophyta</taxon>
        <taxon>Tracheophyta</taxon>
        <taxon>Spermatophyta</taxon>
        <taxon>Magnoliopsida</taxon>
        <taxon>eudicotyledons</taxon>
        <taxon>Gunneridae</taxon>
        <taxon>Pentapetalae</taxon>
        <taxon>asterids</taxon>
        <taxon>lamiids</taxon>
        <taxon>Solanales</taxon>
        <taxon>Solanaceae</taxon>
        <taxon>Solanoideae</taxon>
        <taxon>Solaneae</taxon>
        <taxon>Solanum</taxon>
    </lineage>
</organism>
<dbReference type="Gramene" id="PGSC0003DMT400045565">
    <property type="protein sequence ID" value="PGSC0003DMT400045565"/>
    <property type="gene ID" value="PGSC0003DMG400017673"/>
</dbReference>
<protein>
    <submittedName>
        <fullName evidence="1">Uncharacterized protein</fullName>
    </submittedName>
</protein>
<reference evidence="1" key="2">
    <citation type="submission" date="2015-06" db="UniProtKB">
        <authorList>
            <consortium name="EnsemblPlants"/>
        </authorList>
    </citation>
    <scope>IDENTIFICATION</scope>
    <source>
        <strain evidence="1">DM1-3 516 R44</strain>
    </source>
</reference>
<reference evidence="2" key="1">
    <citation type="journal article" date="2011" name="Nature">
        <title>Genome sequence and analysis of the tuber crop potato.</title>
        <authorList>
            <consortium name="The Potato Genome Sequencing Consortium"/>
        </authorList>
    </citation>
    <scope>NUCLEOTIDE SEQUENCE [LARGE SCALE GENOMIC DNA]</scope>
    <source>
        <strain evidence="2">cv. DM1-3 516 R44</strain>
    </source>
</reference>
<evidence type="ECO:0000313" key="2">
    <source>
        <dbReference type="Proteomes" id="UP000011115"/>
    </source>
</evidence>
<keyword evidence="2" id="KW-1185">Reference proteome</keyword>
<name>M1BHV2_SOLTU</name>
<evidence type="ECO:0000313" key="1">
    <source>
        <dbReference type="EnsemblPlants" id="PGSC0003DMT400045565"/>
    </source>
</evidence>
<proteinExistence type="predicted"/>